<gene>
    <name evidence="2" type="ORF">AVDCRST_MAG49-3355</name>
</gene>
<sequence length="313" mass="33661">RGRGCPLPRAGRPVGTRQCPVRHRAQPARLRPGRPVAGAEGRVRAGGRRVPGAARDRPGAGRPAGRCPGHGRARLPGALRWRRGSGRRAPHPGTPDRRGPRRSARPGLDAFEPRAGREPPGRRRSGRAVVQPRARRLPGPGGPLGNRPRAEDRGLAGRTTGVDRGRRPPVRGGRRRPPGGGDARQPRSPGRPGTGGHRGPVLPERRRLCRRPGRGPGAAPGRGRRCDPGAARGRRGGGSPRRGAEPGRRPGADHARAGGAPAAGGRPVRPRDRRCALDQPAHRRRPRDEPAGQARRRLPHRRRRVRHPARARL</sequence>
<protein>
    <submittedName>
        <fullName evidence="2">Uncharacterized protein</fullName>
    </submittedName>
</protein>
<feature type="compositionally biased region" description="Basic residues" evidence="1">
    <location>
        <begin position="80"/>
        <end position="90"/>
    </location>
</feature>
<reference evidence="2" key="1">
    <citation type="submission" date="2020-02" db="EMBL/GenBank/DDBJ databases">
        <authorList>
            <person name="Meier V. D."/>
        </authorList>
    </citation>
    <scope>NUCLEOTIDE SEQUENCE</scope>
    <source>
        <strain evidence="2">AVDCRST_MAG49</strain>
    </source>
</reference>
<feature type="non-terminal residue" evidence="2">
    <location>
        <position position="313"/>
    </location>
</feature>
<feature type="compositionally biased region" description="Basic and acidic residues" evidence="1">
    <location>
        <begin position="148"/>
        <end position="166"/>
    </location>
</feature>
<organism evidence="2">
    <name type="scientific">uncultured Thermomicrobiales bacterium</name>
    <dbReference type="NCBI Taxonomy" id="1645740"/>
    <lineage>
        <taxon>Bacteria</taxon>
        <taxon>Pseudomonadati</taxon>
        <taxon>Thermomicrobiota</taxon>
        <taxon>Thermomicrobia</taxon>
        <taxon>Thermomicrobiales</taxon>
        <taxon>environmental samples</taxon>
    </lineage>
</organism>
<proteinExistence type="predicted"/>
<dbReference type="EMBL" id="CADCWG010000225">
    <property type="protein sequence ID" value="CAA9568694.1"/>
    <property type="molecule type" value="Genomic_DNA"/>
</dbReference>
<evidence type="ECO:0000313" key="2">
    <source>
        <dbReference type="EMBL" id="CAA9568694.1"/>
    </source>
</evidence>
<evidence type="ECO:0000256" key="1">
    <source>
        <dbReference type="SAM" id="MobiDB-lite"/>
    </source>
</evidence>
<feature type="compositionally biased region" description="Basic residues" evidence="1">
    <location>
        <begin position="167"/>
        <end position="177"/>
    </location>
</feature>
<feature type="compositionally biased region" description="Basic and acidic residues" evidence="1">
    <location>
        <begin position="111"/>
        <end position="121"/>
    </location>
</feature>
<feature type="non-terminal residue" evidence="2">
    <location>
        <position position="1"/>
    </location>
</feature>
<accession>A0A6J4V8V6</accession>
<feature type="compositionally biased region" description="Low complexity" evidence="1">
    <location>
        <begin position="257"/>
        <end position="267"/>
    </location>
</feature>
<feature type="compositionally biased region" description="Basic residues" evidence="1">
    <location>
        <begin position="294"/>
        <end position="313"/>
    </location>
</feature>
<name>A0A6J4V8V6_9BACT</name>
<feature type="region of interest" description="Disordered" evidence="1">
    <location>
        <begin position="1"/>
        <end position="313"/>
    </location>
</feature>
<dbReference type="AlphaFoldDB" id="A0A6J4V8V6"/>
<feature type="compositionally biased region" description="Basic and acidic residues" evidence="1">
    <location>
        <begin position="242"/>
        <end position="256"/>
    </location>
</feature>